<dbReference type="WBParaSite" id="SRAE_0000061800.1">
    <property type="protein sequence ID" value="SRAE_0000061800.1"/>
    <property type="gene ID" value="WBGene00256365"/>
</dbReference>
<dbReference type="CTD" id="36373863"/>
<reference evidence="2" key="1">
    <citation type="submission" date="2014-09" db="EMBL/GenBank/DDBJ databases">
        <authorList>
            <person name="Martin A.A."/>
        </authorList>
    </citation>
    <scope>NUCLEOTIDE SEQUENCE</scope>
    <source>
        <strain evidence="2">ED321</strain>
    </source>
</reference>
<keyword evidence="2" id="KW-1185">Reference proteome</keyword>
<evidence type="ECO:0000313" key="3">
    <source>
        <dbReference type="WBParaSite" id="SRAE_0000061800.1"/>
    </source>
</evidence>
<dbReference type="AlphaFoldDB" id="A0A090KVE9"/>
<evidence type="ECO:0000313" key="4">
    <source>
        <dbReference type="WormBase" id="SRAE_0000061800"/>
    </source>
</evidence>
<dbReference type="RefSeq" id="XP_024500704.1">
    <property type="nucleotide sequence ID" value="XM_024646532.1"/>
</dbReference>
<dbReference type="GeneID" id="36373863"/>
<name>A0A090KVE9_STRRB</name>
<dbReference type="Proteomes" id="UP000035682">
    <property type="component" value="Unplaced"/>
</dbReference>
<gene>
    <name evidence="1 3 4" type="ORF">SRAE_0000061800</name>
</gene>
<evidence type="ECO:0000313" key="1">
    <source>
        <dbReference type="EMBL" id="CEF61495.1"/>
    </source>
</evidence>
<dbReference type="EMBL" id="LN609409">
    <property type="protein sequence ID" value="CEF61495.1"/>
    <property type="molecule type" value="Genomic_DNA"/>
</dbReference>
<dbReference type="WormBase" id="SRAE_0000061800">
    <property type="protein sequence ID" value="SRP08947"/>
    <property type="gene ID" value="WBGene00256365"/>
</dbReference>
<proteinExistence type="predicted"/>
<sequence length="75" mass="9119">MERINDTLLTYHKEAPTLRYISLIKRCKVAKSLLQVESNIFMYKIMREEEVPVNAYIKKIFRFDWNKEFFIPLGF</sequence>
<accession>A0A090KVE9</accession>
<evidence type="ECO:0000313" key="2">
    <source>
        <dbReference type="Proteomes" id="UP000035682"/>
    </source>
</evidence>
<reference evidence="3" key="3">
    <citation type="submission" date="2020-12" db="UniProtKB">
        <authorList>
            <consortium name="WormBaseParasite"/>
        </authorList>
    </citation>
    <scope>IDENTIFICATION</scope>
</reference>
<protein>
    <submittedName>
        <fullName evidence="1 3">Uncharacterized protein</fullName>
    </submittedName>
</protein>
<organism evidence="1">
    <name type="scientific">Strongyloides ratti</name>
    <name type="common">Parasitic roundworm</name>
    <dbReference type="NCBI Taxonomy" id="34506"/>
    <lineage>
        <taxon>Eukaryota</taxon>
        <taxon>Metazoa</taxon>
        <taxon>Ecdysozoa</taxon>
        <taxon>Nematoda</taxon>
        <taxon>Chromadorea</taxon>
        <taxon>Rhabditida</taxon>
        <taxon>Tylenchina</taxon>
        <taxon>Panagrolaimomorpha</taxon>
        <taxon>Strongyloidoidea</taxon>
        <taxon>Strongyloididae</taxon>
        <taxon>Strongyloides</taxon>
    </lineage>
</organism>
<reference evidence="1" key="2">
    <citation type="submission" date="2014-09" db="EMBL/GenBank/DDBJ databases">
        <authorList>
            <person name="Aslett A.Martin."/>
        </authorList>
    </citation>
    <scope>NUCLEOTIDE SEQUENCE</scope>
    <source>
        <strain evidence="1">ED321 Heterogonic</strain>
    </source>
</reference>